<dbReference type="GO" id="GO:0033699">
    <property type="term" value="F:DNA 5'-adenosine monophosphate hydrolase activity"/>
    <property type="evidence" value="ECO:0007669"/>
    <property type="project" value="TreeGrafter"/>
</dbReference>
<evidence type="ECO:0000256" key="2">
    <source>
        <dbReference type="ARBA" id="ARBA00022723"/>
    </source>
</evidence>
<dbReference type="GO" id="GO:0000012">
    <property type="term" value="P:single strand break repair"/>
    <property type="evidence" value="ECO:0007669"/>
    <property type="project" value="TreeGrafter"/>
</dbReference>
<accession>A0AAW1UIL4</accession>
<dbReference type="FunFam" id="3.30.428.10:FF:000004">
    <property type="entry name" value="aprataxin isoform X2"/>
    <property type="match status" value="1"/>
</dbReference>
<gene>
    <name evidence="10" type="ORF">WA026_011763</name>
</gene>
<evidence type="ECO:0000313" key="10">
    <source>
        <dbReference type="EMBL" id="KAK9880524.1"/>
    </source>
</evidence>
<dbReference type="InterPro" id="IPR032566">
    <property type="entry name" value="Znf-C2HE"/>
</dbReference>
<evidence type="ECO:0000256" key="8">
    <source>
        <dbReference type="PROSITE-ProRule" id="PRU00464"/>
    </source>
</evidence>
<evidence type="ECO:0000256" key="5">
    <source>
        <dbReference type="ARBA" id="ARBA00023125"/>
    </source>
</evidence>
<evidence type="ECO:0000256" key="7">
    <source>
        <dbReference type="ARBA" id="ARBA00023242"/>
    </source>
</evidence>
<keyword evidence="6" id="KW-0234">DNA repair</keyword>
<comment type="subcellular location">
    <subcellularLocation>
        <location evidence="1">Nucleus</location>
    </subcellularLocation>
</comment>
<name>A0AAW1UIL4_9CUCU</name>
<dbReference type="Pfam" id="PF16278">
    <property type="entry name" value="zf-C2HE"/>
    <property type="match status" value="1"/>
</dbReference>
<keyword evidence="3" id="KW-0227">DNA damage</keyword>
<keyword evidence="5" id="KW-0238">DNA-binding</keyword>
<dbReference type="SUPFAM" id="SSF54197">
    <property type="entry name" value="HIT-like"/>
    <property type="match status" value="1"/>
</dbReference>
<evidence type="ECO:0000256" key="1">
    <source>
        <dbReference type="ARBA" id="ARBA00004123"/>
    </source>
</evidence>
<dbReference type="InterPro" id="IPR011146">
    <property type="entry name" value="HIT-like"/>
</dbReference>
<dbReference type="GO" id="GO:0005634">
    <property type="term" value="C:nucleus"/>
    <property type="evidence" value="ECO:0007669"/>
    <property type="project" value="UniProtKB-SubCell"/>
</dbReference>
<dbReference type="GO" id="GO:0030983">
    <property type="term" value="F:mismatched DNA binding"/>
    <property type="evidence" value="ECO:0007669"/>
    <property type="project" value="TreeGrafter"/>
</dbReference>
<evidence type="ECO:0000259" key="9">
    <source>
        <dbReference type="PROSITE" id="PS51084"/>
    </source>
</evidence>
<evidence type="ECO:0000256" key="4">
    <source>
        <dbReference type="ARBA" id="ARBA00022833"/>
    </source>
</evidence>
<dbReference type="PANTHER" id="PTHR12486">
    <property type="entry name" value="APRATAXIN-RELATED"/>
    <property type="match status" value="1"/>
</dbReference>
<dbReference type="GO" id="GO:1990165">
    <property type="term" value="F:single-strand break-containing DNA binding"/>
    <property type="evidence" value="ECO:0007669"/>
    <property type="project" value="TreeGrafter"/>
</dbReference>
<organism evidence="10 11">
    <name type="scientific">Henosepilachna vigintioctopunctata</name>
    <dbReference type="NCBI Taxonomy" id="420089"/>
    <lineage>
        <taxon>Eukaryota</taxon>
        <taxon>Metazoa</taxon>
        <taxon>Ecdysozoa</taxon>
        <taxon>Arthropoda</taxon>
        <taxon>Hexapoda</taxon>
        <taxon>Insecta</taxon>
        <taxon>Pterygota</taxon>
        <taxon>Neoptera</taxon>
        <taxon>Endopterygota</taxon>
        <taxon>Coleoptera</taxon>
        <taxon>Polyphaga</taxon>
        <taxon>Cucujiformia</taxon>
        <taxon>Coccinelloidea</taxon>
        <taxon>Coccinellidae</taxon>
        <taxon>Epilachninae</taxon>
        <taxon>Epilachnini</taxon>
        <taxon>Henosepilachna</taxon>
    </lineage>
</organism>
<dbReference type="AlphaFoldDB" id="A0AAW1UIL4"/>
<reference evidence="10 11" key="1">
    <citation type="submission" date="2023-03" db="EMBL/GenBank/DDBJ databases">
        <title>Genome insight into feeding habits of ladybird beetles.</title>
        <authorList>
            <person name="Li H.-S."/>
            <person name="Huang Y.-H."/>
            <person name="Pang H."/>
        </authorList>
    </citation>
    <scope>NUCLEOTIDE SEQUENCE [LARGE SCALE GENOMIC DNA]</scope>
    <source>
        <strain evidence="10">SYSU_2023b</strain>
        <tissue evidence="10">Whole body</tissue>
    </source>
</reference>
<feature type="domain" description="HIT" evidence="9">
    <location>
        <begin position="27"/>
        <end position="131"/>
    </location>
</feature>
<dbReference type="GO" id="GO:0046872">
    <property type="term" value="F:metal ion binding"/>
    <property type="evidence" value="ECO:0007669"/>
    <property type="project" value="UniProtKB-KW"/>
</dbReference>
<evidence type="ECO:0000313" key="11">
    <source>
        <dbReference type="Proteomes" id="UP001431783"/>
    </source>
</evidence>
<dbReference type="Proteomes" id="UP001431783">
    <property type="component" value="Unassembled WGS sequence"/>
</dbReference>
<protein>
    <recommendedName>
        <fullName evidence="9">HIT domain-containing protein</fullName>
    </recommendedName>
</protein>
<keyword evidence="2" id="KW-0479">Metal-binding</keyword>
<dbReference type="Gene3D" id="3.30.428.10">
    <property type="entry name" value="HIT-like"/>
    <property type="match status" value="1"/>
</dbReference>
<proteinExistence type="predicted"/>
<dbReference type="Pfam" id="PF11969">
    <property type="entry name" value="DcpS_C"/>
    <property type="match status" value="1"/>
</dbReference>
<dbReference type="GO" id="GO:0003697">
    <property type="term" value="F:single-stranded DNA binding"/>
    <property type="evidence" value="ECO:0007669"/>
    <property type="project" value="TreeGrafter"/>
</dbReference>
<dbReference type="InterPro" id="IPR036265">
    <property type="entry name" value="HIT-like_sf"/>
</dbReference>
<comment type="caution">
    <text evidence="10">The sequence shown here is derived from an EMBL/GenBank/DDBJ whole genome shotgun (WGS) entry which is preliminary data.</text>
</comment>
<dbReference type="PANTHER" id="PTHR12486:SF4">
    <property type="entry name" value="APRATAXIN"/>
    <property type="match status" value="1"/>
</dbReference>
<evidence type="ECO:0000256" key="6">
    <source>
        <dbReference type="ARBA" id="ARBA00023204"/>
    </source>
</evidence>
<dbReference type="GO" id="GO:0003725">
    <property type="term" value="F:double-stranded RNA binding"/>
    <property type="evidence" value="ECO:0007669"/>
    <property type="project" value="TreeGrafter"/>
</dbReference>
<keyword evidence="4" id="KW-0862">Zinc</keyword>
<keyword evidence="11" id="KW-1185">Reference proteome</keyword>
<dbReference type="PROSITE" id="PS51084">
    <property type="entry name" value="HIT_2"/>
    <property type="match status" value="1"/>
</dbReference>
<dbReference type="EMBL" id="JARQZJ010000065">
    <property type="protein sequence ID" value="KAK9880524.1"/>
    <property type="molecule type" value="Genomic_DNA"/>
</dbReference>
<keyword evidence="7" id="KW-0539">Nucleus</keyword>
<evidence type="ECO:0000256" key="3">
    <source>
        <dbReference type="ARBA" id="ARBA00022763"/>
    </source>
</evidence>
<sequence>MSCKRIADKITGANTVANKKLKLGHWSQGLLQAVEDPALLVKSDEFVNVIKDKYPKAKFHYLVVCKKNIGSLNEITKSDMNLLRHMDKIATELTNETKHENNNFKIGYHAEPSMARLHLHIISDDMNSSFLKTKKHWNSFNSDFFIPSSKVIQSLEDKNKLDLPSKEKCKKYLELPLLCHKCSYVPKNIPDLKKHILSHCLK</sequence>
<comment type="caution">
    <text evidence="8">Lacks conserved residue(s) required for the propagation of feature annotation.</text>
</comment>